<dbReference type="EMBL" id="OW240916">
    <property type="protein sequence ID" value="CAH2296661.1"/>
    <property type="molecule type" value="Genomic_DNA"/>
</dbReference>
<evidence type="ECO:0000313" key="2">
    <source>
        <dbReference type="EMBL" id="CAH2296661.1"/>
    </source>
</evidence>
<feature type="non-terminal residue" evidence="2">
    <location>
        <position position="214"/>
    </location>
</feature>
<gene>
    <name evidence="2" type="ORF">PECUL_23A015160</name>
</gene>
<name>A0AAD1WBP2_PELCU</name>
<keyword evidence="3" id="KW-1185">Reference proteome</keyword>
<dbReference type="AlphaFoldDB" id="A0AAD1WBP2"/>
<organism evidence="2 3">
    <name type="scientific">Pelobates cultripes</name>
    <name type="common">Western spadefoot toad</name>
    <dbReference type="NCBI Taxonomy" id="61616"/>
    <lineage>
        <taxon>Eukaryota</taxon>
        <taxon>Metazoa</taxon>
        <taxon>Chordata</taxon>
        <taxon>Craniata</taxon>
        <taxon>Vertebrata</taxon>
        <taxon>Euteleostomi</taxon>
        <taxon>Amphibia</taxon>
        <taxon>Batrachia</taxon>
        <taxon>Anura</taxon>
        <taxon>Pelobatoidea</taxon>
        <taxon>Pelobatidae</taxon>
        <taxon>Pelobates</taxon>
    </lineage>
</organism>
<accession>A0AAD1WBP2</accession>
<dbReference type="Proteomes" id="UP001295444">
    <property type="component" value="Chromosome 05"/>
</dbReference>
<sequence length="214" mass="23148">MAANGDELQRLLQAYLETHGRGALEELVSGVRSVPQEEVSSQPAVRDRQRARRSRPPLRLSPSPVRRQERGRSGGSAAHPERLAVTRRRRTWAEEIGGIQAQDGVGSHGGGRTRRSCSPCASLPAQPEDASSRTPHDVHTPGSRRARPSQALRSSVVLAGSEQGTIRRMPRWAAGRRSRDHRASVGTAVNRVRLGHEAGRGSPLSTGSSCSLEE</sequence>
<evidence type="ECO:0000313" key="3">
    <source>
        <dbReference type="Proteomes" id="UP001295444"/>
    </source>
</evidence>
<protein>
    <submittedName>
        <fullName evidence="2">Uncharacterized protein</fullName>
    </submittedName>
</protein>
<feature type="compositionally biased region" description="Basic and acidic residues" evidence="1">
    <location>
        <begin position="130"/>
        <end position="139"/>
    </location>
</feature>
<feature type="compositionally biased region" description="Basic residues" evidence="1">
    <location>
        <begin position="168"/>
        <end position="180"/>
    </location>
</feature>
<feature type="region of interest" description="Disordered" evidence="1">
    <location>
        <begin position="31"/>
        <end position="214"/>
    </location>
</feature>
<evidence type="ECO:0000256" key="1">
    <source>
        <dbReference type="SAM" id="MobiDB-lite"/>
    </source>
</evidence>
<proteinExistence type="predicted"/>
<reference evidence="2" key="1">
    <citation type="submission" date="2022-03" db="EMBL/GenBank/DDBJ databases">
        <authorList>
            <person name="Alioto T."/>
            <person name="Alioto T."/>
            <person name="Gomez Garrido J."/>
        </authorList>
    </citation>
    <scope>NUCLEOTIDE SEQUENCE</scope>
</reference>
<feature type="compositionally biased region" description="Polar residues" evidence="1">
    <location>
        <begin position="203"/>
        <end position="214"/>
    </location>
</feature>